<feature type="domain" description="HTH lysR-type" evidence="5">
    <location>
        <begin position="8"/>
        <end position="67"/>
    </location>
</feature>
<dbReference type="GO" id="GO:0003700">
    <property type="term" value="F:DNA-binding transcription factor activity"/>
    <property type="evidence" value="ECO:0007669"/>
    <property type="project" value="InterPro"/>
</dbReference>
<evidence type="ECO:0000313" key="6">
    <source>
        <dbReference type="EMBL" id="TWP35807.1"/>
    </source>
</evidence>
<keyword evidence="2" id="KW-0805">Transcription regulation</keyword>
<name>A0A563DZX4_9MICO</name>
<evidence type="ECO:0000256" key="1">
    <source>
        <dbReference type="ARBA" id="ARBA00009437"/>
    </source>
</evidence>
<reference evidence="6 7" key="2">
    <citation type="submission" date="2019-08" db="EMBL/GenBank/DDBJ databases">
        <title>Jejuicoccus antrihumi gen. nov., sp. nov., a new member of the family Dermacoccaceae isolated from a cave.</title>
        <authorList>
            <person name="Schumann P."/>
            <person name="Kim I.S."/>
        </authorList>
    </citation>
    <scope>NUCLEOTIDE SEQUENCE [LARGE SCALE GENOMIC DNA]</scope>
    <source>
        <strain evidence="6 7">C5-26</strain>
    </source>
</reference>
<evidence type="ECO:0000256" key="4">
    <source>
        <dbReference type="ARBA" id="ARBA00023163"/>
    </source>
</evidence>
<gene>
    <name evidence="6" type="ORF">FGL98_12420</name>
</gene>
<dbReference type="FunFam" id="1.10.10.10:FF:000001">
    <property type="entry name" value="LysR family transcriptional regulator"/>
    <property type="match status" value="1"/>
</dbReference>
<dbReference type="EMBL" id="VCQV01000016">
    <property type="protein sequence ID" value="TWP35807.1"/>
    <property type="molecule type" value="Genomic_DNA"/>
</dbReference>
<keyword evidence="7" id="KW-1185">Reference proteome</keyword>
<dbReference type="AlphaFoldDB" id="A0A563DZX4"/>
<sequence length="310" mass="33494">MANPYDSIELRHLVALSAIAQTGSFSRAAEQLGYTQSAVSQQIARLERHLGQRLVERRGGPRAIALTAAGQVLVRHADAVVARLASARADLRALASGTAGTLRVGCYQSVGARLLPRILREFVATWPQVEVELHEHEDDAELLAMVEHGELDLTFVALPMMPGPFAHRELLEDPYVAVVPRESPLGADGRAVPTSALEGIPLVTYGRMRDVHAIEHRLGRPALAAQILFRSNDNGTIIGLVAEGVGTAVVSWLSVDPARDDVRTVLIDGIPPRIVGIAWHRDRYHLPAAESFIRVAQQVAYAVQGAAPVQ</sequence>
<dbReference type="GO" id="GO:0032993">
    <property type="term" value="C:protein-DNA complex"/>
    <property type="evidence" value="ECO:0007669"/>
    <property type="project" value="TreeGrafter"/>
</dbReference>
<evidence type="ECO:0000313" key="7">
    <source>
        <dbReference type="Proteomes" id="UP000320244"/>
    </source>
</evidence>
<comment type="similarity">
    <text evidence="1">Belongs to the LysR transcriptional regulatory family.</text>
</comment>
<proteinExistence type="inferred from homology"/>
<dbReference type="SUPFAM" id="SSF53850">
    <property type="entry name" value="Periplasmic binding protein-like II"/>
    <property type="match status" value="1"/>
</dbReference>
<dbReference type="GO" id="GO:0003677">
    <property type="term" value="F:DNA binding"/>
    <property type="evidence" value="ECO:0007669"/>
    <property type="project" value="UniProtKB-KW"/>
</dbReference>
<dbReference type="InterPro" id="IPR005119">
    <property type="entry name" value="LysR_subst-bd"/>
</dbReference>
<keyword evidence="3" id="KW-0238">DNA-binding</keyword>
<dbReference type="InterPro" id="IPR000847">
    <property type="entry name" value="LysR_HTH_N"/>
</dbReference>
<dbReference type="Gene3D" id="1.10.10.10">
    <property type="entry name" value="Winged helix-like DNA-binding domain superfamily/Winged helix DNA-binding domain"/>
    <property type="match status" value="1"/>
</dbReference>
<dbReference type="RefSeq" id="WP_146317087.1">
    <property type="nucleotide sequence ID" value="NZ_VCQV01000016.1"/>
</dbReference>
<organism evidence="6 7">
    <name type="scientific">Leekyejoonella antrihumi</name>
    <dbReference type="NCBI Taxonomy" id="1660198"/>
    <lineage>
        <taxon>Bacteria</taxon>
        <taxon>Bacillati</taxon>
        <taxon>Actinomycetota</taxon>
        <taxon>Actinomycetes</taxon>
        <taxon>Micrococcales</taxon>
        <taxon>Dermacoccaceae</taxon>
        <taxon>Leekyejoonella</taxon>
    </lineage>
</organism>
<comment type="caution">
    <text evidence="6">The sequence shown here is derived from an EMBL/GenBank/DDBJ whole genome shotgun (WGS) entry which is preliminary data.</text>
</comment>
<dbReference type="PRINTS" id="PR00039">
    <property type="entry name" value="HTHLYSR"/>
</dbReference>
<dbReference type="Pfam" id="PF03466">
    <property type="entry name" value="LysR_substrate"/>
    <property type="match status" value="1"/>
</dbReference>
<dbReference type="Pfam" id="PF00126">
    <property type="entry name" value="HTH_1"/>
    <property type="match status" value="1"/>
</dbReference>
<keyword evidence="4" id="KW-0804">Transcription</keyword>
<evidence type="ECO:0000256" key="3">
    <source>
        <dbReference type="ARBA" id="ARBA00023125"/>
    </source>
</evidence>
<evidence type="ECO:0000256" key="2">
    <source>
        <dbReference type="ARBA" id="ARBA00023015"/>
    </source>
</evidence>
<dbReference type="InterPro" id="IPR036390">
    <property type="entry name" value="WH_DNA-bd_sf"/>
</dbReference>
<dbReference type="CDD" id="cd05466">
    <property type="entry name" value="PBP2_LTTR_substrate"/>
    <property type="match status" value="1"/>
</dbReference>
<dbReference type="PROSITE" id="PS50931">
    <property type="entry name" value="HTH_LYSR"/>
    <property type="match status" value="1"/>
</dbReference>
<dbReference type="Gene3D" id="3.40.190.10">
    <property type="entry name" value="Periplasmic binding protein-like II"/>
    <property type="match status" value="2"/>
</dbReference>
<dbReference type="SUPFAM" id="SSF46785">
    <property type="entry name" value="Winged helix' DNA-binding domain"/>
    <property type="match status" value="1"/>
</dbReference>
<dbReference type="Proteomes" id="UP000320244">
    <property type="component" value="Unassembled WGS sequence"/>
</dbReference>
<dbReference type="PANTHER" id="PTHR30346:SF29">
    <property type="entry name" value="LYSR SUBSTRATE-BINDING"/>
    <property type="match status" value="1"/>
</dbReference>
<dbReference type="PANTHER" id="PTHR30346">
    <property type="entry name" value="TRANSCRIPTIONAL DUAL REGULATOR HCAR-RELATED"/>
    <property type="match status" value="1"/>
</dbReference>
<evidence type="ECO:0000259" key="5">
    <source>
        <dbReference type="PROSITE" id="PS50931"/>
    </source>
</evidence>
<reference evidence="6 7" key="1">
    <citation type="submission" date="2019-05" db="EMBL/GenBank/DDBJ databases">
        <authorList>
            <person name="Lee S.D."/>
        </authorList>
    </citation>
    <scope>NUCLEOTIDE SEQUENCE [LARGE SCALE GENOMIC DNA]</scope>
    <source>
        <strain evidence="6 7">C5-26</strain>
    </source>
</reference>
<dbReference type="InterPro" id="IPR036388">
    <property type="entry name" value="WH-like_DNA-bd_sf"/>
</dbReference>
<accession>A0A563DZX4</accession>
<protein>
    <submittedName>
        <fullName evidence="6">LysR family transcriptional regulator</fullName>
    </submittedName>
</protein>
<dbReference type="OrthoDB" id="3636008at2"/>